<dbReference type="AlphaFoldDB" id="A0A5B7H5F3"/>
<accession>A0A5B7H5F3</accession>
<name>A0A5B7H5F3_PORTR</name>
<keyword evidence="3" id="KW-1185">Reference proteome</keyword>
<proteinExistence type="predicted"/>
<comment type="caution">
    <text evidence="2">The sequence shown here is derived from an EMBL/GenBank/DDBJ whole genome shotgun (WGS) entry which is preliminary data.</text>
</comment>
<reference evidence="2 3" key="1">
    <citation type="submission" date="2019-05" db="EMBL/GenBank/DDBJ databases">
        <title>Another draft genome of Portunus trituberculatus and its Hox gene families provides insights of decapod evolution.</title>
        <authorList>
            <person name="Jeong J.-H."/>
            <person name="Song I."/>
            <person name="Kim S."/>
            <person name="Choi T."/>
            <person name="Kim D."/>
            <person name="Ryu S."/>
            <person name="Kim W."/>
        </authorList>
    </citation>
    <scope>NUCLEOTIDE SEQUENCE [LARGE SCALE GENOMIC DNA]</scope>
    <source>
        <tissue evidence="2">Muscle</tissue>
    </source>
</reference>
<sequence length="94" mass="10012">MTPHFPECCDVGFRPTPFTAAGRGGAERGGLNAPLPTPEATGGGARRTLYRKRTMAGCLPPYLFAFFLYANGLGEINVQEKAANGSCVEKVMCK</sequence>
<protein>
    <submittedName>
        <fullName evidence="2">Uncharacterized protein</fullName>
    </submittedName>
</protein>
<evidence type="ECO:0000313" key="2">
    <source>
        <dbReference type="EMBL" id="MPC65156.1"/>
    </source>
</evidence>
<dbReference type="Proteomes" id="UP000324222">
    <property type="component" value="Unassembled WGS sequence"/>
</dbReference>
<evidence type="ECO:0000256" key="1">
    <source>
        <dbReference type="SAM" id="MobiDB-lite"/>
    </source>
</evidence>
<gene>
    <name evidence="2" type="ORF">E2C01_059285</name>
</gene>
<organism evidence="2 3">
    <name type="scientific">Portunus trituberculatus</name>
    <name type="common">Swimming crab</name>
    <name type="synonym">Neptunus trituberculatus</name>
    <dbReference type="NCBI Taxonomy" id="210409"/>
    <lineage>
        <taxon>Eukaryota</taxon>
        <taxon>Metazoa</taxon>
        <taxon>Ecdysozoa</taxon>
        <taxon>Arthropoda</taxon>
        <taxon>Crustacea</taxon>
        <taxon>Multicrustacea</taxon>
        <taxon>Malacostraca</taxon>
        <taxon>Eumalacostraca</taxon>
        <taxon>Eucarida</taxon>
        <taxon>Decapoda</taxon>
        <taxon>Pleocyemata</taxon>
        <taxon>Brachyura</taxon>
        <taxon>Eubrachyura</taxon>
        <taxon>Portunoidea</taxon>
        <taxon>Portunidae</taxon>
        <taxon>Portuninae</taxon>
        <taxon>Portunus</taxon>
    </lineage>
</organism>
<dbReference type="EMBL" id="VSRR010022992">
    <property type="protein sequence ID" value="MPC65156.1"/>
    <property type="molecule type" value="Genomic_DNA"/>
</dbReference>
<feature type="region of interest" description="Disordered" evidence="1">
    <location>
        <begin position="20"/>
        <end position="45"/>
    </location>
</feature>
<evidence type="ECO:0000313" key="3">
    <source>
        <dbReference type="Proteomes" id="UP000324222"/>
    </source>
</evidence>